<proteinExistence type="predicted"/>
<keyword evidence="3" id="KW-1185">Reference proteome</keyword>
<name>A0A6J2Y2P3_SITOR</name>
<feature type="coiled-coil region" evidence="1">
    <location>
        <begin position="71"/>
        <end position="98"/>
    </location>
</feature>
<protein>
    <submittedName>
        <fullName evidence="4">Uncharacterized protein LOC115883058</fullName>
    </submittedName>
</protein>
<sequence>MSPYVVFLLIFAIAFGEQNEDPSVQNKDAKMERKIKGIAKNIVDKWKTEGLTITKDKVQEWIGKLDEGQAIARKEALMNNAQDEEVTVEEDTEQLDANTMEEVRKNVVETFSKIGKIKCDDCDGKNSEQSVNYNNLDVDELKRMQEQVKQFQQVEKMSKLAKVMKGLSNFDVFKKIIDLGPSLKNLINPKEDREEL</sequence>
<dbReference type="KEGG" id="soy:115883058"/>
<evidence type="ECO:0000313" key="3">
    <source>
        <dbReference type="Proteomes" id="UP000504635"/>
    </source>
</evidence>
<evidence type="ECO:0000256" key="1">
    <source>
        <dbReference type="SAM" id="Coils"/>
    </source>
</evidence>
<organism evidence="3 4">
    <name type="scientific">Sitophilus oryzae</name>
    <name type="common">Rice weevil</name>
    <name type="synonym">Curculio oryzae</name>
    <dbReference type="NCBI Taxonomy" id="7048"/>
    <lineage>
        <taxon>Eukaryota</taxon>
        <taxon>Metazoa</taxon>
        <taxon>Ecdysozoa</taxon>
        <taxon>Arthropoda</taxon>
        <taxon>Hexapoda</taxon>
        <taxon>Insecta</taxon>
        <taxon>Pterygota</taxon>
        <taxon>Neoptera</taxon>
        <taxon>Endopterygota</taxon>
        <taxon>Coleoptera</taxon>
        <taxon>Polyphaga</taxon>
        <taxon>Cucujiformia</taxon>
        <taxon>Curculionidae</taxon>
        <taxon>Dryophthorinae</taxon>
        <taxon>Sitophilus</taxon>
    </lineage>
</organism>
<evidence type="ECO:0000256" key="2">
    <source>
        <dbReference type="SAM" id="SignalP"/>
    </source>
</evidence>
<keyword evidence="2" id="KW-0732">Signal</keyword>
<dbReference type="RefSeq" id="XP_030757194.1">
    <property type="nucleotide sequence ID" value="XM_030901334.1"/>
</dbReference>
<feature type="chain" id="PRO_5026757583" evidence="2">
    <location>
        <begin position="17"/>
        <end position="196"/>
    </location>
</feature>
<gene>
    <name evidence="4" type="primary">LOC115883058</name>
</gene>
<dbReference type="InParanoid" id="A0A6J2Y2P3"/>
<dbReference type="OrthoDB" id="6782450at2759"/>
<dbReference type="Proteomes" id="UP000504635">
    <property type="component" value="Unplaced"/>
</dbReference>
<dbReference type="GeneID" id="115883058"/>
<dbReference type="AlphaFoldDB" id="A0A6J2Y2P3"/>
<evidence type="ECO:0000313" key="4">
    <source>
        <dbReference type="RefSeq" id="XP_030757194.1"/>
    </source>
</evidence>
<reference evidence="4" key="1">
    <citation type="submission" date="2025-08" db="UniProtKB">
        <authorList>
            <consortium name="RefSeq"/>
        </authorList>
    </citation>
    <scope>IDENTIFICATION</scope>
    <source>
        <tissue evidence="4">Gonads</tissue>
    </source>
</reference>
<keyword evidence="1" id="KW-0175">Coiled coil</keyword>
<accession>A0A6J2Y2P3</accession>
<feature type="signal peptide" evidence="2">
    <location>
        <begin position="1"/>
        <end position="16"/>
    </location>
</feature>